<dbReference type="PANTHER" id="PTHR43179">
    <property type="entry name" value="RHAMNOSYLTRANSFERASE WBBL"/>
    <property type="match status" value="1"/>
</dbReference>
<dbReference type="RefSeq" id="WP_052020241.1">
    <property type="nucleotide sequence ID" value="NZ_BAVZ01000007.1"/>
</dbReference>
<reference evidence="7 8" key="1">
    <citation type="journal article" date="2014" name="Genome Announc.">
        <title>Draft Genome Sequence of Paenibacillus pini JCM 16418T, Isolated from the Rhizosphere of Pine Tree.</title>
        <authorList>
            <person name="Yuki M."/>
            <person name="Oshima K."/>
            <person name="Suda W."/>
            <person name="Oshida Y."/>
            <person name="Kitamura K."/>
            <person name="Iida Y."/>
            <person name="Hattori M."/>
            <person name="Ohkuma M."/>
        </authorList>
    </citation>
    <scope>NUCLEOTIDE SEQUENCE [LARGE SCALE GENOMIC DNA]</scope>
    <source>
        <strain evidence="7 8">JCM 16418</strain>
    </source>
</reference>
<evidence type="ECO:0000259" key="6">
    <source>
        <dbReference type="Pfam" id="PF00535"/>
    </source>
</evidence>
<name>W7YJL1_9BACL</name>
<gene>
    <name evidence="7" type="ORF">JCM16418_2765</name>
</gene>
<evidence type="ECO:0000256" key="3">
    <source>
        <dbReference type="ARBA" id="ARBA00022676"/>
    </source>
</evidence>
<sequence>MRGKLHTAARKHRAHKGSLSRNRNGLIQRNTIAKGSKTSRKIIGSRKRTDRGTVGNQQFQHGYERGYTSGVNQGVESFAEPFHGTSIIIPTYNQADYLIQCITSIEAHTTDPYEIIVVDNGSSDHTGQYLQQRVGQIRFKQLETNRGFAGGVNQGLMMAKGDSIVILNNDTLVTPRWLSNMLRCLYSDSTIGVVGPVTNYISGEQQIQVPYDAVPQMWAFAEQHNVPDESRWSKADRLVGYCLLFRRELLKSTGYFDEGFEIGNYEDEDWMIRVRLSGRELVIAGDTFIHHYGSVSMKNLGQQKFEVVHEQNGTFYEQKWGKST</sequence>
<dbReference type="GO" id="GO:0016757">
    <property type="term" value="F:glycosyltransferase activity"/>
    <property type="evidence" value="ECO:0007669"/>
    <property type="project" value="UniProtKB-KW"/>
</dbReference>
<organism evidence="7 8">
    <name type="scientific">Paenibacillus pini JCM 16418</name>
    <dbReference type="NCBI Taxonomy" id="1236976"/>
    <lineage>
        <taxon>Bacteria</taxon>
        <taxon>Bacillati</taxon>
        <taxon>Bacillota</taxon>
        <taxon>Bacilli</taxon>
        <taxon>Bacillales</taxon>
        <taxon>Paenibacillaceae</taxon>
        <taxon>Paenibacillus</taxon>
    </lineage>
</organism>
<feature type="compositionally biased region" description="Basic residues" evidence="5">
    <location>
        <begin position="1"/>
        <end position="18"/>
    </location>
</feature>
<comment type="pathway">
    <text evidence="1">Cell wall biogenesis; cell wall polysaccharide biosynthesis.</text>
</comment>
<dbReference type="SUPFAM" id="SSF53448">
    <property type="entry name" value="Nucleotide-diphospho-sugar transferases"/>
    <property type="match status" value="1"/>
</dbReference>
<evidence type="ECO:0000256" key="1">
    <source>
        <dbReference type="ARBA" id="ARBA00004776"/>
    </source>
</evidence>
<dbReference type="OrthoDB" id="8936324at2"/>
<dbReference type="InterPro" id="IPR029044">
    <property type="entry name" value="Nucleotide-diphossugar_trans"/>
</dbReference>
<evidence type="ECO:0000313" key="8">
    <source>
        <dbReference type="Proteomes" id="UP000019364"/>
    </source>
</evidence>
<dbReference type="Gene3D" id="3.90.550.10">
    <property type="entry name" value="Spore Coat Polysaccharide Biosynthesis Protein SpsA, Chain A"/>
    <property type="match status" value="1"/>
</dbReference>
<comment type="caution">
    <text evidence="7">The sequence shown here is derived from an EMBL/GenBank/DDBJ whole genome shotgun (WGS) entry which is preliminary data.</text>
</comment>
<evidence type="ECO:0000256" key="4">
    <source>
        <dbReference type="ARBA" id="ARBA00022679"/>
    </source>
</evidence>
<dbReference type="eggNOG" id="COG1216">
    <property type="taxonomic scope" value="Bacteria"/>
</dbReference>
<evidence type="ECO:0000256" key="2">
    <source>
        <dbReference type="ARBA" id="ARBA00006739"/>
    </source>
</evidence>
<feature type="compositionally biased region" description="Basic residues" evidence="5">
    <location>
        <begin position="37"/>
        <end position="49"/>
    </location>
</feature>
<dbReference type="InterPro" id="IPR001173">
    <property type="entry name" value="Glyco_trans_2-like"/>
</dbReference>
<feature type="compositionally biased region" description="Polar residues" evidence="5">
    <location>
        <begin position="19"/>
        <end position="33"/>
    </location>
</feature>
<dbReference type="STRING" id="1236976.JCM16418_2765"/>
<dbReference type="EMBL" id="BAVZ01000007">
    <property type="protein sequence ID" value="GAF08677.1"/>
    <property type="molecule type" value="Genomic_DNA"/>
</dbReference>
<keyword evidence="3" id="KW-0328">Glycosyltransferase</keyword>
<proteinExistence type="inferred from homology"/>
<protein>
    <submittedName>
        <fullName evidence="7">Glycosyltransferase</fullName>
    </submittedName>
</protein>
<feature type="region of interest" description="Disordered" evidence="5">
    <location>
        <begin position="1"/>
        <end position="56"/>
    </location>
</feature>
<comment type="similarity">
    <text evidence="2">Belongs to the glycosyltransferase 2 family.</text>
</comment>
<keyword evidence="4 7" id="KW-0808">Transferase</keyword>
<dbReference type="Pfam" id="PF00535">
    <property type="entry name" value="Glycos_transf_2"/>
    <property type="match status" value="1"/>
</dbReference>
<evidence type="ECO:0000313" key="7">
    <source>
        <dbReference type="EMBL" id="GAF08677.1"/>
    </source>
</evidence>
<keyword evidence="8" id="KW-1185">Reference proteome</keyword>
<dbReference type="CDD" id="cd04186">
    <property type="entry name" value="GT_2_like_c"/>
    <property type="match status" value="1"/>
</dbReference>
<evidence type="ECO:0000256" key="5">
    <source>
        <dbReference type="SAM" id="MobiDB-lite"/>
    </source>
</evidence>
<accession>W7YJL1</accession>
<dbReference type="AlphaFoldDB" id="W7YJL1"/>
<dbReference type="PANTHER" id="PTHR43179:SF12">
    <property type="entry name" value="GALACTOFURANOSYLTRANSFERASE GLFT2"/>
    <property type="match status" value="1"/>
</dbReference>
<feature type="domain" description="Glycosyltransferase 2-like" evidence="6">
    <location>
        <begin position="86"/>
        <end position="251"/>
    </location>
</feature>
<dbReference type="Proteomes" id="UP000019364">
    <property type="component" value="Unassembled WGS sequence"/>
</dbReference>